<feature type="transmembrane region" description="Helical" evidence="1">
    <location>
        <begin position="105"/>
        <end position="125"/>
    </location>
</feature>
<dbReference type="Proteomes" id="UP000305546">
    <property type="component" value="Unassembled WGS sequence"/>
</dbReference>
<dbReference type="EMBL" id="VDFW01000021">
    <property type="protein sequence ID" value="TNC23189.1"/>
    <property type="molecule type" value="Genomic_DNA"/>
</dbReference>
<evidence type="ECO:0000256" key="1">
    <source>
        <dbReference type="SAM" id="Phobius"/>
    </source>
</evidence>
<evidence type="ECO:0000313" key="2">
    <source>
        <dbReference type="EMBL" id="TNC23189.1"/>
    </source>
</evidence>
<keyword evidence="1" id="KW-1133">Transmembrane helix</keyword>
<dbReference type="RefSeq" id="WP_139098769.1">
    <property type="nucleotide sequence ID" value="NZ_VDFW01000021.1"/>
</dbReference>
<accession>A0A5C4LV99</accession>
<evidence type="ECO:0000313" key="3">
    <source>
        <dbReference type="Proteomes" id="UP000305546"/>
    </source>
</evidence>
<protein>
    <submittedName>
        <fullName evidence="2">Uncharacterized protein</fullName>
    </submittedName>
</protein>
<name>A0A5C4LV99_9PSEU</name>
<feature type="transmembrane region" description="Helical" evidence="1">
    <location>
        <begin position="43"/>
        <end position="64"/>
    </location>
</feature>
<proteinExistence type="predicted"/>
<feature type="transmembrane region" description="Helical" evidence="1">
    <location>
        <begin position="132"/>
        <end position="149"/>
    </location>
</feature>
<dbReference type="AlphaFoldDB" id="A0A5C4LV99"/>
<comment type="caution">
    <text evidence="2">The sequence shown here is derived from an EMBL/GenBank/DDBJ whole genome shotgun (WGS) entry which is preliminary data.</text>
</comment>
<keyword evidence="1" id="KW-0472">Membrane</keyword>
<organism evidence="2 3">
    <name type="scientific">Amycolatopsis alkalitolerans</name>
    <dbReference type="NCBI Taxonomy" id="2547244"/>
    <lineage>
        <taxon>Bacteria</taxon>
        <taxon>Bacillati</taxon>
        <taxon>Actinomycetota</taxon>
        <taxon>Actinomycetes</taxon>
        <taxon>Pseudonocardiales</taxon>
        <taxon>Pseudonocardiaceae</taxon>
        <taxon>Amycolatopsis</taxon>
    </lineage>
</organism>
<reference evidence="2 3" key="1">
    <citation type="submission" date="2019-06" db="EMBL/GenBank/DDBJ databases">
        <title>Amycolatopsis alkalitolerans sp. nov., isolated from Gastrodia elata Blume.</title>
        <authorList>
            <person name="Narsing Rao M.P."/>
            <person name="Li W.J."/>
        </authorList>
    </citation>
    <scope>NUCLEOTIDE SEQUENCE [LARGE SCALE GENOMIC DNA]</scope>
    <source>
        <strain evidence="2 3">SYSUP0005</strain>
    </source>
</reference>
<keyword evidence="3" id="KW-1185">Reference proteome</keyword>
<keyword evidence="1" id="KW-0812">Transmembrane</keyword>
<feature type="transmembrane region" description="Helical" evidence="1">
    <location>
        <begin position="12"/>
        <end position="37"/>
    </location>
</feature>
<feature type="transmembrane region" description="Helical" evidence="1">
    <location>
        <begin position="76"/>
        <end position="99"/>
    </location>
</feature>
<gene>
    <name evidence="2" type="ORF">FG385_22635</name>
</gene>
<sequence>MAGFRLMRIIAVQLAAIWVAGMIVAAGASWLFVVAAFVHAPVLTLPAVLAMFGLVYVIGCLTPDASTLSARAPRRLLWAALITMPGVLGGILMPGVLAGLHFGDLGLGSVVFLSLPFLLIAGALTTNLPVRITAGVLVVALICCGIWLPEGGDTLTAFWQNTFR</sequence>